<proteinExistence type="predicted"/>
<evidence type="ECO:0000256" key="3">
    <source>
        <dbReference type="PROSITE-ProRule" id="PRU01091"/>
    </source>
</evidence>
<dbReference type="Pfam" id="PF00072">
    <property type="entry name" value="Response_reg"/>
    <property type="match status" value="1"/>
</dbReference>
<keyword evidence="1 3" id="KW-0238">DNA-binding</keyword>
<dbReference type="InterPro" id="IPR001867">
    <property type="entry name" value="OmpR/PhoB-type_DNA-bd"/>
</dbReference>
<dbReference type="InterPro" id="IPR036388">
    <property type="entry name" value="WH-like_DNA-bd_sf"/>
</dbReference>
<dbReference type="EMBL" id="PDGH01000068">
    <property type="protein sequence ID" value="POB48686.1"/>
    <property type="molecule type" value="Genomic_DNA"/>
</dbReference>
<evidence type="ECO:0000313" key="8">
    <source>
        <dbReference type="Proteomes" id="UP000237466"/>
    </source>
</evidence>
<dbReference type="PANTHER" id="PTHR48111">
    <property type="entry name" value="REGULATOR OF RPOS"/>
    <property type="match status" value="1"/>
</dbReference>
<sequence>MLDCKILLIEDDLEIARLTKMYLDAEGYQVKVIHEGTHAAETVKSYEPHIVLLDLMLPGKDGATICKEIRHFYQGMIMVLTASEDEMSEVCLFKFGADDYVTKPVRGHVLVARIEALLRRLQRGVQSPSDSPSYIKQVYGLSINEKMQSAAYLDKPLNLTTSEFEILQLLIASIDQVVTRDDCCQAARGIEYSFNNRSIDMRVSGLRRKLQQANVQSAVIKTIRNRGYMLVGTH</sequence>
<dbReference type="GO" id="GO:0000976">
    <property type="term" value="F:transcription cis-regulatory region binding"/>
    <property type="evidence" value="ECO:0007669"/>
    <property type="project" value="TreeGrafter"/>
</dbReference>
<dbReference type="EMBL" id="CP019291">
    <property type="protein sequence ID" value="AXX62529.1"/>
    <property type="molecule type" value="Genomic_DNA"/>
</dbReference>
<protein>
    <submittedName>
        <fullName evidence="7">DNA-binding response regulator</fullName>
    </submittedName>
</protein>
<feature type="domain" description="Response regulatory" evidence="4">
    <location>
        <begin position="5"/>
        <end position="118"/>
    </location>
</feature>
<evidence type="ECO:0000256" key="1">
    <source>
        <dbReference type="ARBA" id="ARBA00023125"/>
    </source>
</evidence>
<evidence type="ECO:0000259" key="4">
    <source>
        <dbReference type="PROSITE" id="PS50110"/>
    </source>
</evidence>
<dbReference type="CDD" id="cd00383">
    <property type="entry name" value="trans_reg_C"/>
    <property type="match status" value="1"/>
</dbReference>
<dbReference type="Proteomes" id="UP000263418">
    <property type="component" value="Chromosome 2"/>
</dbReference>
<dbReference type="SMART" id="SM00448">
    <property type="entry name" value="REC"/>
    <property type="match status" value="1"/>
</dbReference>
<keyword evidence="2" id="KW-0597">Phosphoprotein</keyword>
<gene>
    <name evidence="7" type="ORF">CRN52_08135</name>
    <name evidence="6" type="ORF">FORC53_4190</name>
</gene>
<feature type="modified residue" description="4-aspartylphosphate" evidence="2">
    <location>
        <position position="54"/>
    </location>
</feature>
<accession>A0A2S3S0I0</accession>
<reference evidence="7 8" key="2">
    <citation type="journal article" date="2018" name="Front. Microbiol.">
        <title>Phylogeny of Vibrio vulnificus from the Analysis of the Core-Genome: Implications for Intra-Species Taxonomy.</title>
        <authorList>
            <person name="Roig F.J."/>
            <person name="Gonzalez-Candelas F."/>
            <person name="Sanjuan E."/>
            <person name="Fouz B."/>
            <person name="Feil E.J."/>
            <person name="Llorens C."/>
            <person name="Baker-Austin C."/>
            <person name="Oliver J.D."/>
            <person name="Danin-Poleg Y."/>
            <person name="Gibas C.J."/>
            <person name="Kashi Y."/>
            <person name="Gulig P.A."/>
            <person name="Morrison S.S."/>
            <person name="Amaro C."/>
        </authorList>
    </citation>
    <scope>NUCLEOTIDE SEQUENCE [LARGE SCALE GENOMIC DNA]</scope>
    <source>
        <strain evidence="7 8">CECT4608</strain>
    </source>
</reference>
<dbReference type="GO" id="GO:0032993">
    <property type="term" value="C:protein-DNA complex"/>
    <property type="evidence" value="ECO:0007669"/>
    <property type="project" value="TreeGrafter"/>
</dbReference>
<dbReference type="GO" id="GO:0000156">
    <property type="term" value="F:phosphorelay response regulator activity"/>
    <property type="evidence" value="ECO:0007669"/>
    <property type="project" value="TreeGrafter"/>
</dbReference>
<dbReference type="InterPro" id="IPR016032">
    <property type="entry name" value="Sig_transdc_resp-reg_C-effctor"/>
</dbReference>
<evidence type="ECO:0000313" key="7">
    <source>
        <dbReference type="EMBL" id="POB48686.1"/>
    </source>
</evidence>
<dbReference type="Gene3D" id="1.10.10.10">
    <property type="entry name" value="Winged helix-like DNA-binding domain superfamily/Winged helix DNA-binding domain"/>
    <property type="match status" value="1"/>
</dbReference>
<dbReference type="GO" id="GO:0005829">
    <property type="term" value="C:cytosol"/>
    <property type="evidence" value="ECO:0007669"/>
    <property type="project" value="TreeGrafter"/>
</dbReference>
<organism evidence="7 8">
    <name type="scientific">Vibrio vulnificus</name>
    <dbReference type="NCBI Taxonomy" id="672"/>
    <lineage>
        <taxon>Bacteria</taxon>
        <taxon>Pseudomonadati</taxon>
        <taxon>Pseudomonadota</taxon>
        <taxon>Gammaproteobacteria</taxon>
        <taxon>Vibrionales</taxon>
        <taxon>Vibrionaceae</taxon>
        <taxon>Vibrio</taxon>
    </lineage>
</organism>
<dbReference type="Proteomes" id="UP000237466">
    <property type="component" value="Unassembled WGS sequence"/>
</dbReference>
<dbReference type="AlphaFoldDB" id="A0A2S3S0I0"/>
<evidence type="ECO:0000313" key="9">
    <source>
        <dbReference type="Proteomes" id="UP000263418"/>
    </source>
</evidence>
<dbReference type="SUPFAM" id="SSF52172">
    <property type="entry name" value="CheY-like"/>
    <property type="match status" value="1"/>
</dbReference>
<dbReference type="PROSITE" id="PS50110">
    <property type="entry name" value="RESPONSE_REGULATORY"/>
    <property type="match status" value="1"/>
</dbReference>
<dbReference type="Gene3D" id="3.40.50.2300">
    <property type="match status" value="1"/>
</dbReference>
<feature type="DNA-binding region" description="OmpR/PhoB-type" evidence="3">
    <location>
        <begin position="133"/>
        <end position="232"/>
    </location>
</feature>
<feature type="domain" description="OmpR/PhoB-type" evidence="5">
    <location>
        <begin position="133"/>
        <end position="232"/>
    </location>
</feature>
<dbReference type="SMART" id="SM00862">
    <property type="entry name" value="Trans_reg_C"/>
    <property type="match status" value="1"/>
</dbReference>
<reference evidence="6 9" key="1">
    <citation type="submission" date="2017-01" db="EMBL/GenBank/DDBJ databases">
        <title>Complete Genome Sequence of Vibrio vulnificus FORC_053.</title>
        <authorList>
            <consortium name="Food-borne Pathogen Omics Research Center"/>
            <person name="Chung H.Y."/>
            <person name="Na E.J."/>
            <person name="Song J.S."/>
            <person name="Kim H."/>
            <person name="Lee J.-H."/>
            <person name="Ryu S."/>
            <person name="Choi S.H."/>
        </authorList>
    </citation>
    <scope>NUCLEOTIDE SEQUENCE [LARGE SCALE GENOMIC DNA]</scope>
    <source>
        <strain evidence="6 9">FORC_053</strain>
    </source>
</reference>
<dbReference type="GO" id="GO:0006355">
    <property type="term" value="P:regulation of DNA-templated transcription"/>
    <property type="evidence" value="ECO:0007669"/>
    <property type="project" value="InterPro"/>
</dbReference>
<dbReference type="Gene3D" id="6.10.250.690">
    <property type="match status" value="1"/>
</dbReference>
<dbReference type="Pfam" id="PF00486">
    <property type="entry name" value="Trans_reg_C"/>
    <property type="match status" value="1"/>
</dbReference>
<dbReference type="InterPro" id="IPR011006">
    <property type="entry name" value="CheY-like_superfamily"/>
</dbReference>
<dbReference type="PROSITE" id="PS51755">
    <property type="entry name" value="OMPR_PHOB"/>
    <property type="match status" value="1"/>
</dbReference>
<evidence type="ECO:0000313" key="6">
    <source>
        <dbReference type="EMBL" id="AXX62529.1"/>
    </source>
</evidence>
<evidence type="ECO:0000256" key="2">
    <source>
        <dbReference type="PROSITE-ProRule" id="PRU00169"/>
    </source>
</evidence>
<dbReference type="RefSeq" id="WP_015728181.1">
    <property type="nucleotide sequence ID" value="NZ_AP026553.1"/>
</dbReference>
<name>A0A2S3S0I0_VIBVL</name>
<evidence type="ECO:0000259" key="5">
    <source>
        <dbReference type="PROSITE" id="PS51755"/>
    </source>
</evidence>
<dbReference type="InterPro" id="IPR039420">
    <property type="entry name" value="WalR-like"/>
</dbReference>
<dbReference type="InterPro" id="IPR001789">
    <property type="entry name" value="Sig_transdc_resp-reg_receiver"/>
</dbReference>
<dbReference type="PANTHER" id="PTHR48111:SF47">
    <property type="entry name" value="TRANSCRIPTIONAL REGULATORY PROTEIN RSTA"/>
    <property type="match status" value="1"/>
</dbReference>
<dbReference type="SUPFAM" id="SSF46894">
    <property type="entry name" value="C-terminal effector domain of the bipartite response regulators"/>
    <property type="match status" value="1"/>
</dbReference>